<feature type="domain" description="Glutaredoxin" evidence="4">
    <location>
        <begin position="4"/>
        <end position="63"/>
    </location>
</feature>
<evidence type="ECO:0000256" key="1">
    <source>
        <dbReference type="ARBA" id="ARBA00007787"/>
    </source>
</evidence>
<keyword evidence="3" id="KW-0249">Electron transport</keyword>
<dbReference type="GO" id="GO:0034599">
    <property type="term" value="P:cellular response to oxidative stress"/>
    <property type="evidence" value="ECO:0007669"/>
    <property type="project" value="TreeGrafter"/>
</dbReference>
<dbReference type="InterPro" id="IPR014025">
    <property type="entry name" value="Glutaredoxin_subgr"/>
</dbReference>
<dbReference type="GO" id="GO:0005737">
    <property type="term" value="C:cytoplasm"/>
    <property type="evidence" value="ECO:0007669"/>
    <property type="project" value="TreeGrafter"/>
</dbReference>
<sequence>MAKIEIYTTPYCGFCIAAKGLLDEKKVEFSEYNMDSAAKRASMTQRANGRRTVPQIFIDGVHIGGYDDLSALERNGKLDPLLGL</sequence>
<dbReference type="PROSITE" id="PS51354">
    <property type="entry name" value="GLUTAREDOXIN_2"/>
    <property type="match status" value="1"/>
</dbReference>
<dbReference type="GO" id="GO:0045454">
    <property type="term" value="P:cell redox homeostasis"/>
    <property type="evidence" value="ECO:0007669"/>
    <property type="project" value="InterPro"/>
</dbReference>
<gene>
    <name evidence="5" type="ORF">MNBD_ALPHA12-761</name>
</gene>
<dbReference type="Gene3D" id="3.40.30.10">
    <property type="entry name" value="Glutaredoxin"/>
    <property type="match status" value="1"/>
</dbReference>
<dbReference type="Pfam" id="PF00462">
    <property type="entry name" value="Glutaredoxin"/>
    <property type="match status" value="1"/>
</dbReference>
<protein>
    <recommendedName>
        <fullName evidence="4">Glutaredoxin domain-containing protein</fullName>
    </recommendedName>
</protein>
<proteinExistence type="inferred from homology"/>
<dbReference type="AlphaFoldDB" id="A0A3B0TJY0"/>
<dbReference type="CDD" id="cd03418">
    <property type="entry name" value="GRX_GRXb_1_3_like"/>
    <property type="match status" value="1"/>
</dbReference>
<name>A0A3B0TJY0_9ZZZZ</name>
<dbReference type="InterPro" id="IPR036249">
    <property type="entry name" value="Thioredoxin-like_sf"/>
</dbReference>
<evidence type="ECO:0000256" key="2">
    <source>
        <dbReference type="ARBA" id="ARBA00022448"/>
    </source>
</evidence>
<organism evidence="5">
    <name type="scientific">hydrothermal vent metagenome</name>
    <dbReference type="NCBI Taxonomy" id="652676"/>
    <lineage>
        <taxon>unclassified sequences</taxon>
        <taxon>metagenomes</taxon>
        <taxon>ecological metagenomes</taxon>
    </lineage>
</organism>
<comment type="similarity">
    <text evidence="1">Belongs to the glutaredoxin family.</text>
</comment>
<dbReference type="SUPFAM" id="SSF52833">
    <property type="entry name" value="Thioredoxin-like"/>
    <property type="match status" value="1"/>
</dbReference>
<dbReference type="EMBL" id="UOEO01000052">
    <property type="protein sequence ID" value="VAW16483.1"/>
    <property type="molecule type" value="Genomic_DNA"/>
</dbReference>
<dbReference type="InterPro" id="IPR002109">
    <property type="entry name" value="Glutaredoxin"/>
</dbReference>
<evidence type="ECO:0000259" key="4">
    <source>
        <dbReference type="Pfam" id="PF00462"/>
    </source>
</evidence>
<evidence type="ECO:0000313" key="5">
    <source>
        <dbReference type="EMBL" id="VAW16483.1"/>
    </source>
</evidence>
<keyword evidence="2" id="KW-0813">Transport</keyword>
<dbReference type="PANTHER" id="PTHR45694">
    <property type="entry name" value="GLUTAREDOXIN 2"/>
    <property type="match status" value="1"/>
</dbReference>
<reference evidence="5" key="1">
    <citation type="submission" date="2018-06" db="EMBL/GenBank/DDBJ databases">
        <authorList>
            <person name="Zhirakovskaya E."/>
        </authorList>
    </citation>
    <scope>NUCLEOTIDE SEQUENCE</scope>
</reference>
<dbReference type="PANTHER" id="PTHR45694:SF18">
    <property type="entry name" value="GLUTAREDOXIN-1-RELATED"/>
    <property type="match status" value="1"/>
</dbReference>
<evidence type="ECO:0000256" key="3">
    <source>
        <dbReference type="ARBA" id="ARBA00022982"/>
    </source>
</evidence>
<accession>A0A3B0TJY0</accession>
<dbReference type="PRINTS" id="PR00160">
    <property type="entry name" value="GLUTAREDOXIN"/>
</dbReference>
<dbReference type="InterPro" id="IPR011900">
    <property type="entry name" value="GRX_bact"/>
</dbReference>
<dbReference type="GO" id="GO:0015038">
    <property type="term" value="F:glutathione disulfide oxidoreductase activity"/>
    <property type="evidence" value="ECO:0007669"/>
    <property type="project" value="TreeGrafter"/>
</dbReference>
<dbReference type="NCBIfam" id="TIGR02181">
    <property type="entry name" value="GRX_bact"/>
    <property type="match status" value="1"/>
</dbReference>